<dbReference type="OrthoDB" id="6058064at2"/>
<protein>
    <submittedName>
        <fullName evidence="2">Uncharacterized protein</fullName>
    </submittedName>
</protein>
<sequence>MTCSSSRIDLAARRLLSSIAGTRDARVSAVALAHMRGAGKTLIDKYGDHAQEARRAEGKDTGTVRLQDGPVTVVAELPKRVDWDQAAQRIRLSPTRARKLRSIGPAANDALTIKPDHPMGADQHACSG</sequence>
<keyword evidence="3" id="KW-1185">Reference proteome</keyword>
<dbReference type="Proteomes" id="UP000253977">
    <property type="component" value="Unassembled WGS sequence"/>
</dbReference>
<accession>A0A369TRZ3</accession>
<comment type="caution">
    <text evidence="2">The sequence shown here is derived from an EMBL/GenBank/DDBJ whole genome shotgun (WGS) entry which is preliminary data.</text>
</comment>
<evidence type="ECO:0000256" key="1">
    <source>
        <dbReference type="SAM" id="MobiDB-lite"/>
    </source>
</evidence>
<dbReference type="RefSeq" id="WP_114508992.1">
    <property type="nucleotide sequence ID" value="NZ_QPMK01000001.1"/>
</dbReference>
<evidence type="ECO:0000313" key="3">
    <source>
        <dbReference type="Proteomes" id="UP000253977"/>
    </source>
</evidence>
<evidence type="ECO:0000313" key="2">
    <source>
        <dbReference type="EMBL" id="RDD68013.1"/>
    </source>
</evidence>
<dbReference type="EMBL" id="QPMK01000001">
    <property type="protein sequence ID" value="RDD68013.1"/>
    <property type="molecule type" value="Genomic_DNA"/>
</dbReference>
<dbReference type="AlphaFoldDB" id="A0A369TRZ3"/>
<reference evidence="2 3" key="1">
    <citation type="submission" date="2018-07" db="EMBL/GenBank/DDBJ databases">
        <title>Thalassococcus profundi sp. nov., a marine bacterium isolated from deep seawater of Okinawa Trough.</title>
        <authorList>
            <person name="Yu M."/>
        </authorList>
    </citation>
    <scope>NUCLEOTIDE SEQUENCE [LARGE SCALE GENOMIC DNA]</scope>
    <source>
        <strain evidence="2 3">WRAS1</strain>
    </source>
</reference>
<gene>
    <name evidence="2" type="ORF">DU478_00595</name>
</gene>
<feature type="region of interest" description="Disordered" evidence="1">
    <location>
        <begin position="109"/>
        <end position="128"/>
    </location>
</feature>
<proteinExistence type="predicted"/>
<name>A0A369TRZ3_9RHOB</name>
<organism evidence="2 3">
    <name type="scientific">Thalassococcus profundi</name>
    <dbReference type="NCBI Taxonomy" id="2282382"/>
    <lineage>
        <taxon>Bacteria</taxon>
        <taxon>Pseudomonadati</taxon>
        <taxon>Pseudomonadota</taxon>
        <taxon>Alphaproteobacteria</taxon>
        <taxon>Rhodobacterales</taxon>
        <taxon>Roseobacteraceae</taxon>
        <taxon>Thalassococcus</taxon>
    </lineage>
</organism>